<dbReference type="KEGG" id="clk:CGC53_06100"/>
<keyword evidence="3" id="KW-1185">Reference proteome</keyword>
<evidence type="ECO:0000313" key="3">
    <source>
        <dbReference type="Proteomes" id="UP000217276"/>
    </source>
</evidence>
<sequence>MSMTFTINESHPQASALVELLKTFSFVSFKETKTKTKKTATKEKAALVEAAFEEESPEDYEFIMALSKEANRNVARRLAKEKNIILPSQKKK</sequence>
<dbReference type="Proteomes" id="UP000243985">
    <property type="component" value="Unassembled WGS sequence"/>
</dbReference>
<gene>
    <name evidence="2" type="ORF">C8P65_10428</name>
    <name evidence="1" type="ORF">CGC53_06100</name>
</gene>
<reference evidence="2 4" key="3">
    <citation type="submission" date="2018-04" db="EMBL/GenBank/DDBJ databases">
        <title>Genomic Encyclopedia of Archaeal and Bacterial Type Strains, Phase II (KMG-II): from individual species to whole genera.</title>
        <authorList>
            <person name="Goeker M."/>
        </authorList>
    </citation>
    <scope>NUCLEOTIDE SEQUENCE [LARGE SCALE GENOMIC DNA]</scope>
    <source>
        <strain evidence="2 4">DSM 22902</strain>
    </source>
</reference>
<name>A0A250FD32_9FLAO</name>
<proteinExistence type="predicted"/>
<dbReference type="EMBL" id="CP022384">
    <property type="protein sequence ID" value="ATA81948.1"/>
    <property type="molecule type" value="Genomic_DNA"/>
</dbReference>
<reference evidence="1" key="1">
    <citation type="journal article" date="2017" name="Genome Announc.">
        <title>Twelve Complete Reference Genomes of Clinical Isolates in the Capnocytophaga Genus.</title>
        <authorList>
            <person name="Villarma A."/>
            <person name="Gulvik C.A."/>
            <person name="Rowe L.A."/>
            <person name="Sheth M."/>
            <person name="Juieng P."/>
            <person name="Nicholson A.C."/>
            <person name="Loparev V.N."/>
            <person name="McQuiston J.R."/>
        </authorList>
    </citation>
    <scope>NUCLEOTIDE SEQUENCE</scope>
    <source>
        <strain evidence="1">H6253</strain>
    </source>
</reference>
<evidence type="ECO:0000313" key="1">
    <source>
        <dbReference type="EMBL" id="ATA81948.1"/>
    </source>
</evidence>
<evidence type="ECO:0000313" key="2">
    <source>
        <dbReference type="EMBL" id="PTX07338.1"/>
    </source>
</evidence>
<evidence type="ECO:0000313" key="4">
    <source>
        <dbReference type="Proteomes" id="UP000243985"/>
    </source>
</evidence>
<dbReference type="EMBL" id="QBKG01000004">
    <property type="protein sequence ID" value="PTX07338.1"/>
    <property type="molecule type" value="Genomic_DNA"/>
</dbReference>
<reference evidence="3" key="2">
    <citation type="submission" date="2017-06" db="EMBL/GenBank/DDBJ databases">
        <title>Capnocytophaga spp. assemblies.</title>
        <authorList>
            <person name="Gulvik C.A."/>
        </authorList>
    </citation>
    <scope>NUCLEOTIDE SEQUENCE [LARGE SCALE GENOMIC DNA]</scope>
    <source>
        <strain evidence="3">H6253</strain>
    </source>
</reference>
<dbReference type="Proteomes" id="UP000217276">
    <property type="component" value="Chromosome"/>
</dbReference>
<protein>
    <submittedName>
        <fullName evidence="1">Uncharacterized protein</fullName>
    </submittedName>
</protein>
<organism evidence="1 3">
    <name type="scientific">Capnocytophaga leadbetteri</name>
    <dbReference type="NCBI Taxonomy" id="327575"/>
    <lineage>
        <taxon>Bacteria</taxon>
        <taxon>Pseudomonadati</taxon>
        <taxon>Bacteroidota</taxon>
        <taxon>Flavobacteriia</taxon>
        <taxon>Flavobacteriales</taxon>
        <taxon>Flavobacteriaceae</taxon>
        <taxon>Capnocytophaga</taxon>
    </lineage>
</organism>
<accession>A0A250FD32</accession>
<dbReference type="AlphaFoldDB" id="A0A250FD32"/>